<keyword evidence="2" id="KW-1185">Reference proteome</keyword>
<dbReference type="EMBL" id="JAPWTK010000257">
    <property type="protein sequence ID" value="KAJ8944346.1"/>
    <property type="molecule type" value="Genomic_DNA"/>
</dbReference>
<accession>A0AAV8XZ01</accession>
<protein>
    <submittedName>
        <fullName evidence="1">Uncharacterized protein</fullName>
    </submittedName>
</protein>
<name>A0AAV8XZ01_9CUCU</name>
<comment type="caution">
    <text evidence="1">The sequence shown here is derived from an EMBL/GenBank/DDBJ whole genome shotgun (WGS) entry which is preliminary data.</text>
</comment>
<gene>
    <name evidence="1" type="ORF">NQ318_016153</name>
</gene>
<evidence type="ECO:0000313" key="2">
    <source>
        <dbReference type="Proteomes" id="UP001162162"/>
    </source>
</evidence>
<evidence type="ECO:0000313" key="1">
    <source>
        <dbReference type="EMBL" id="KAJ8944346.1"/>
    </source>
</evidence>
<sequence>MDQQEFLVSEDLNFHSFNEEITPESTIKAEEIKDEDDILLFAQLDNLTNNISNNEYQIVQEVEVVDQLQGTPNEFGDKLPIDLTKLSDTGSDMQNEGSTSHYVRYKLQDGKHVKIWECGIWEAKETVLPL</sequence>
<dbReference type="SUPFAM" id="SSF116960">
    <property type="entry name" value="YfbU-like"/>
    <property type="match status" value="1"/>
</dbReference>
<organism evidence="1 2">
    <name type="scientific">Aromia moschata</name>
    <dbReference type="NCBI Taxonomy" id="1265417"/>
    <lineage>
        <taxon>Eukaryota</taxon>
        <taxon>Metazoa</taxon>
        <taxon>Ecdysozoa</taxon>
        <taxon>Arthropoda</taxon>
        <taxon>Hexapoda</taxon>
        <taxon>Insecta</taxon>
        <taxon>Pterygota</taxon>
        <taxon>Neoptera</taxon>
        <taxon>Endopterygota</taxon>
        <taxon>Coleoptera</taxon>
        <taxon>Polyphaga</taxon>
        <taxon>Cucujiformia</taxon>
        <taxon>Chrysomeloidea</taxon>
        <taxon>Cerambycidae</taxon>
        <taxon>Cerambycinae</taxon>
        <taxon>Callichromatini</taxon>
        <taxon>Aromia</taxon>
    </lineage>
</organism>
<reference evidence="1" key="1">
    <citation type="journal article" date="2023" name="Insect Mol. Biol.">
        <title>Genome sequencing provides insights into the evolution of gene families encoding plant cell wall-degrading enzymes in longhorned beetles.</title>
        <authorList>
            <person name="Shin N.R."/>
            <person name="Okamura Y."/>
            <person name="Kirsch R."/>
            <person name="Pauchet Y."/>
        </authorList>
    </citation>
    <scope>NUCLEOTIDE SEQUENCE</scope>
    <source>
        <strain evidence="1">AMC_N1</strain>
    </source>
</reference>
<proteinExistence type="predicted"/>
<dbReference type="AlphaFoldDB" id="A0AAV8XZ01"/>
<dbReference type="Proteomes" id="UP001162162">
    <property type="component" value="Unassembled WGS sequence"/>
</dbReference>